<feature type="domain" description="AAA+ ATPase" evidence="12">
    <location>
        <begin position="142"/>
        <end position="273"/>
    </location>
</feature>
<comment type="subunit">
    <text evidence="8">Oligomerizes as a right-handed, spiral filament on DNA at oriC.</text>
</comment>
<evidence type="ECO:0000256" key="2">
    <source>
        <dbReference type="ARBA" id="ARBA00022490"/>
    </source>
</evidence>
<dbReference type="HAMAP" id="MF_00377">
    <property type="entry name" value="DnaA_bact"/>
    <property type="match status" value="1"/>
</dbReference>
<feature type="region of interest" description="Domain I, interacts with DnaA modulators" evidence="8">
    <location>
        <begin position="1"/>
        <end position="97"/>
    </location>
</feature>
<keyword evidence="5 8" id="KW-0067">ATP-binding</keyword>
<dbReference type="Pfam" id="PF00308">
    <property type="entry name" value="Bac_DnaA"/>
    <property type="match status" value="1"/>
</dbReference>
<dbReference type="GO" id="GO:0005524">
    <property type="term" value="F:ATP binding"/>
    <property type="evidence" value="ECO:0007669"/>
    <property type="project" value="UniProtKB-UniRule"/>
</dbReference>
<evidence type="ECO:0000256" key="5">
    <source>
        <dbReference type="ARBA" id="ARBA00022840"/>
    </source>
</evidence>
<dbReference type="EMBL" id="DRBW01000212">
    <property type="protein sequence ID" value="HDM90690.1"/>
    <property type="molecule type" value="Genomic_DNA"/>
</dbReference>
<evidence type="ECO:0000256" key="3">
    <source>
        <dbReference type="ARBA" id="ARBA00022705"/>
    </source>
</evidence>
<dbReference type="NCBIfam" id="TIGR00362">
    <property type="entry name" value="DnaA"/>
    <property type="match status" value="1"/>
</dbReference>
<dbReference type="CDD" id="cd06571">
    <property type="entry name" value="Bac_DnaA_C"/>
    <property type="match status" value="1"/>
</dbReference>
<dbReference type="SMART" id="SM00760">
    <property type="entry name" value="Bac_DnaA_C"/>
    <property type="match status" value="1"/>
</dbReference>
<dbReference type="Pfam" id="PF08299">
    <property type="entry name" value="Bac_DnaA_C"/>
    <property type="match status" value="1"/>
</dbReference>
<dbReference type="SMART" id="SM00382">
    <property type="entry name" value="AAA"/>
    <property type="match status" value="1"/>
</dbReference>
<evidence type="ECO:0000256" key="11">
    <source>
        <dbReference type="RuleBase" id="RU004227"/>
    </source>
</evidence>
<organism evidence="14">
    <name type="scientific">candidate division WOR-3 bacterium</name>
    <dbReference type="NCBI Taxonomy" id="2052148"/>
    <lineage>
        <taxon>Bacteria</taxon>
        <taxon>Bacteria division WOR-3</taxon>
    </lineage>
</organism>
<dbReference type="InterPro" id="IPR013159">
    <property type="entry name" value="DnaA_C"/>
</dbReference>
<evidence type="ECO:0000256" key="10">
    <source>
        <dbReference type="RuleBase" id="RU000577"/>
    </source>
</evidence>
<dbReference type="GO" id="GO:0003688">
    <property type="term" value="F:DNA replication origin binding"/>
    <property type="evidence" value="ECO:0007669"/>
    <property type="project" value="UniProtKB-UniRule"/>
</dbReference>
<dbReference type="Gene3D" id="1.10.8.60">
    <property type="match status" value="1"/>
</dbReference>
<evidence type="ECO:0000259" key="12">
    <source>
        <dbReference type="SMART" id="SM00382"/>
    </source>
</evidence>
<reference evidence="14" key="1">
    <citation type="journal article" date="2020" name="mSystems">
        <title>Genome- and Community-Level Interaction Insights into Carbon Utilization and Element Cycling Functions of Hydrothermarchaeota in Hydrothermal Sediment.</title>
        <authorList>
            <person name="Zhou Z."/>
            <person name="Liu Y."/>
            <person name="Xu W."/>
            <person name="Pan J."/>
            <person name="Luo Z.H."/>
            <person name="Li M."/>
        </authorList>
    </citation>
    <scope>NUCLEOTIDE SEQUENCE [LARGE SCALE GENOMIC DNA]</scope>
    <source>
        <strain evidence="14">HyVt-237</strain>
    </source>
</reference>
<dbReference type="GO" id="GO:0006275">
    <property type="term" value="P:regulation of DNA replication"/>
    <property type="evidence" value="ECO:0007669"/>
    <property type="project" value="UniProtKB-UniRule"/>
</dbReference>
<comment type="subcellular location">
    <subcellularLocation>
        <location evidence="8">Cytoplasm</location>
    </subcellularLocation>
</comment>
<dbReference type="GO" id="GO:0006270">
    <property type="term" value="P:DNA replication initiation"/>
    <property type="evidence" value="ECO:0007669"/>
    <property type="project" value="UniProtKB-UniRule"/>
</dbReference>
<feature type="binding site" evidence="8">
    <location>
        <position position="156"/>
    </location>
    <ligand>
        <name>ATP</name>
        <dbReference type="ChEBI" id="CHEBI:30616"/>
    </ligand>
</feature>
<dbReference type="PANTHER" id="PTHR30050">
    <property type="entry name" value="CHROMOSOMAL REPLICATION INITIATOR PROTEIN DNAA"/>
    <property type="match status" value="1"/>
</dbReference>
<dbReference type="InterPro" id="IPR020591">
    <property type="entry name" value="Chromosome_initiator_DnaA-like"/>
</dbReference>
<dbReference type="Pfam" id="PF11638">
    <property type="entry name" value="DnaA_N"/>
    <property type="match status" value="1"/>
</dbReference>
<keyword evidence="3 8" id="KW-0235">DNA replication</keyword>
<feature type="region of interest" description="Domain III, AAA+ region" evidence="8">
    <location>
        <begin position="109"/>
        <end position="325"/>
    </location>
</feature>
<accession>A0A7C1BCH9</accession>
<dbReference type="InterPro" id="IPR024633">
    <property type="entry name" value="DnaA_N_dom"/>
</dbReference>
<dbReference type="InterPro" id="IPR038454">
    <property type="entry name" value="DnaA_N_sf"/>
</dbReference>
<dbReference type="FunFam" id="1.10.8.60:FF:000003">
    <property type="entry name" value="Chromosomal replication initiator protein DnaA"/>
    <property type="match status" value="1"/>
</dbReference>
<dbReference type="SUPFAM" id="SSF48295">
    <property type="entry name" value="TrpR-like"/>
    <property type="match status" value="1"/>
</dbReference>
<feature type="binding site" evidence="8">
    <location>
        <position position="157"/>
    </location>
    <ligand>
        <name>ATP</name>
        <dbReference type="ChEBI" id="CHEBI:30616"/>
    </ligand>
</feature>
<dbReference type="InterPro" id="IPR013317">
    <property type="entry name" value="DnaA_dom"/>
</dbReference>
<dbReference type="GO" id="GO:0005886">
    <property type="term" value="C:plasma membrane"/>
    <property type="evidence" value="ECO:0007669"/>
    <property type="project" value="TreeGrafter"/>
</dbReference>
<evidence type="ECO:0000256" key="4">
    <source>
        <dbReference type="ARBA" id="ARBA00022741"/>
    </source>
</evidence>
<dbReference type="FunFam" id="3.40.50.300:FF:000668">
    <property type="entry name" value="Chromosomal replication initiator protein DnaA"/>
    <property type="match status" value="1"/>
</dbReference>
<dbReference type="PROSITE" id="PS01008">
    <property type="entry name" value="DNAA"/>
    <property type="match status" value="1"/>
</dbReference>
<dbReference type="PRINTS" id="PR00051">
    <property type="entry name" value="DNAA"/>
</dbReference>
<keyword evidence="7 8" id="KW-0238">DNA-binding</keyword>
<evidence type="ECO:0000256" key="7">
    <source>
        <dbReference type="ARBA" id="ARBA00023125"/>
    </source>
</evidence>
<dbReference type="GO" id="GO:0008289">
    <property type="term" value="F:lipid binding"/>
    <property type="evidence" value="ECO:0007669"/>
    <property type="project" value="UniProtKB-KW"/>
</dbReference>
<dbReference type="InterPro" id="IPR001957">
    <property type="entry name" value="Chromosome_initiator_DnaA"/>
</dbReference>
<feature type="binding site" evidence="8">
    <location>
        <position position="153"/>
    </location>
    <ligand>
        <name>ATP</name>
        <dbReference type="ChEBI" id="CHEBI:30616"/>
    </ligand>
</feature>
<dbReference type="Gene3D" id="3.30.300.180">
    <property type="match status" value="1"/>
</dbReference>
<dbReference type="GO" id="GO:0005737">
    <property type="term" value="C:cytoplasm"/>
    <property type="evidence" value="ECO:0007669"/>
    <property type="project" value="UniProtKB-SubCell"/>
</dbReference>
<keyword evidence="6 8" id="KW-0446">Lipid-binding</keyword>
<keyword evidence="4 8" id="KW-0547">Nucleotide-binding</keyword>
<dbReference type="SUPFAM" id="SSF52540">
    <property type="entry name" value="P-loop containing nucleoside triphosphate hydrolases"/>
    <property type="match status" value="1"/>
</dbReference>
<dbReference type="Proteomes" id="UP000885931">
    <property type="component" value="Unassembled WGS sequence"/>
</dbReference>
<keyword evidence="2 8" id="KW-0963">Cytoplasm</keyword>
<evidence type="ECO:0000256" key="8">
    <source>
        <dbReference type="HAMAP-Rule" id="MF_00377"/>
    </source>
</evidence>
<sequence>MERLSEDRELRAKKLWEEVLGHLKERITAQAFETWFSETRAVTVSDDRLIIEVPNEFYIDWLEEHYSKVVREALKSAGITNLKLIYRPAPKEEREEERGFIAVKKPSTRLQARYTFDNFVVGKSNEFAYSAARAVAQSPSGEYNPLFIYGGVGLGKTHLLQAIGNYCLKKHKKLKVHYVPAETFMNEMIRAIQKRSMVSFKLKYRQLDVLLIDDVQFLRDKEMLQEEIFHTFNSLYDAGKQIVMTSDRPPKEIPSIEERLVSRFQWGLVVDIKPPDLETRMAILRKKCEEEEIHLSDEIIHFIAQKVRKNIRELEGCLVRIAAFHSLTKRPITLQVAEEILRDMIKESRGLEVTDVIEAVSRAFNIPAREIKGKRRKKEIVEARQAAMYLMRHMLGMSLKSIGYSLGGRDHSTVIHSIEKVEKLVEDGGDIVEKIEKAKEILRSL</sequence>
<dbReference type="AlphaFoldDB" id="A0A7C1BCH9"/>
<dbReference type="Gene3D" id="1.10.1750.10">
    <property type="match status" value="1"/>
</dbReference>
<comment type="domain">
    <text evidence="8">Domain I is involved in oligomerization and binding regulators, domain II is flexibile and of varying length in different bacteria, domain III forms the AAA+ region, while domain IV binds dsDNA.</text>
</comment>
<dbReference type="InterPro" id="IPR027417">
    <property type="entry name" value="P-loop_NTPase"/>
</dbReference>
<dbReference type="InterPro" id="IPR018312">
    <property type="entry name" value="Chromosome_initiator_DnaA_CS"/>
</dbReference>
<dbReference type="InterPro" id="IPR003593">
    <property type="entry name" value="AAA+_ATPase"/>
</dbReference>
<protein>
    <recommendedName>
        <fullName evidence="8 9">Chromosomal replication initiator protein DnaA</fullName>
    </recommendedName>
</protein>
<dbReference type="CDD" id="cd00009">
    <property type="entry name" value="AAA"/>
    <property type="match status" value="1"/>
</dbReference>
<evidence type="ECO:0000259" key="13">
    <source>
        <dbReference type="SMART" id="SM00760"/>
    </source>
</evidence>
<dbReference type="PANTHER" id="PTHR30050:SF2">
    <property type="entry name" value="CHROMOSOMAL REPLICATION INITIATOR PROTEIN DNAA"/>
    <property type="match status" value="1"/>
</dbReference>
<feature type="region of interest" description="Domain IV, binds dsDNA" evidence="8">
    <location>
        <begin position="326"/>
        <end position="445"/>
    </location>
</feature>
<dbReference type="Gene3D" id="3.40.50.300">
    <property type="entry name" value="P-loop containing nucleotide triphosphate hydrolases"/>
    <property type="match status" value="1"/>
</dbReference>
<gene>
    <name evidence="8 14" type="primary">dnaA</name>
    <name evidence="14" type="ORF">ENG67_05765</name>
</gene>
<evidence type="ECO:0000256" key="6">
    <source>
        <dbReference type="ARBA" id="ARBA00023121"/>
    </source>
</evidence>
<proteinExistence type="inferred from homology"/>
<comment type="function">
    <text evidence="8 10">Plays an essential role in the initiation and regulation of chromosomal replication. ATP-DnaA binds to the origin of replication (oriC) to initiate formation of the DNA replication initiation complex once per cell cycle. Binds the DnaA box (a 9 base pair repeat at the origin) and separates the double-stranded (ds)DNA. Forms a right-handed helical filament on oriC DNA; dsDNA binds to the exterior of the filament while single-stranded (ss)DNA is stabiized in the filament's interior. The ATP-DnaA-oriC complex binds and stabilizes one strand of the AT-rich DNA unwinding element (DUE), permitting loading of DNA polymerase. After initiation quickly degrades to an ADP-DnaA complex that is not apt for DNA replication. Binds acidic phospholipids.</text>
</comment>
<name>A0A7C1BCH9_UNCW3</name>
<feature type="domain" description="Chromosomal replication initiator DnaA C-terminal" evidence="13">
    <location>
        <begin position="352"/>
        <end position="421"/>
    </location>
</feature>
<evidence type="ECO:0000256" key="9">
    <source>
        <dbReference type="NCBIfam" id="TIGR00362"/>
    </source>
</evidence>
<dbReference type="InterPro" id="IPR010921">
    <property type="entry name" value="Trp_repressor/repl_initiator"/>
</dbReference>
<feature type="binding site" evidence="8">
    <location>
        <position position="155"/>
    </location>
    <ligand>
        <name>ATP</name>
        <dbReference type="ChEBI" id="CHEBI:30616"/>
    </ligand>
</feature>
<comment type="caution">
    <text evidence="8">Lacks conserved residue(s) required for the propagation of feature annotation.</text>
</comment>
<comment type="similarity">
    <text evidence="1 8 11">Belongs to the DnaA family.</text>
</comment>
<evidence type="ECO:0000313" key="14">
    <source>
        <dbReference type="EMBL" id="HDM90690.1"/>
    </source>
</evidence>
<evidence type="ECO:0000256" key="1">
    <source>
        <dbReference type="ARBA" id="ARBA00006583"/>
    </source>
</evidence>
<comment type="caution">
    <text evidence="14">The sequence shown here is derived from an EMBL/GenBank/DDBJ whole genome shotgun (WGS) entry which is preliminary data.</text>
</comment>